<evidence type="ECO:0000256" key="1">
    <source>
        <dbReference type="SAM" id="Phobius"/>
    </source>
</evidence>
<feature type="transmembrane region" description="Helical" evidence="1">
    <location>
        <begin position="6"/>
        <end position="21"/>
    </location>
</feature>
<evidence type="ECO:0000313" key="3">
    <source>
        <dbReference type="Proteomes" id="UP000184476"/>
    </source>
</evidence>
<gene>
    <name evidence="2" type="ORF">SAMN05444392_11340</name>
</gene>
<sequence length="67" mass="7829">MSWITTLGIILFMIGCTYYEWPNLRNKVKEKKAYVILSSITLVITLFITFIPDLPGPVYLYNKWIGK</sequence>
<organism evidence="2 3">
    <name type="scientific">Seinonella peptonophila</name>
    <dbReference type="NCBI Taxonomy" id="112248"/>
    <lineage>
        <taxon>Bacteria</taxon>
        <taxon>Bacillati</taxon>
        <taxon>Bacillota</taxon>
        <taxon>Bacilli</taxon>
        <taxon>Bacillales</taxon>
        <taxon>Thermoactinomycetaceae</taxon>
        <taxon>Seinonella</taxon>
    </lineage>
</organism>
<dbReference type="STRING" id="112248.SAMN05444392_11340"/>
<protein>
    <submittedName>
        <fullName evidence="2">Uncharacterized protein</fullName>
    </submittedName>
</protein>
<dbReference type="RefSeq" id="WP_073156942.1">
    <property type="nucleotide sequence ID" value="NZ_FQVL01000013.1"/>
</dbReference>
<keyword evidence="1" id="KW-0812">Transmembrane</keyword>
<dbReference type="EMBL" id="FQVL01000013">
    <property type="protein sequence ID" value="SHF28161.1"/>
    <property type="molecule type" value="Genomic_DNA"/>
</dbReference>
<evidence type="ECO:0000313" key="2">
    <source>
        <dbReference type="EMBL" id="SHF28161.1"/>
    </source>
</evidence>
<dbReference type="AlphaFoldDB" id="A0A1M5ACU3"/>
<keyword evidence="3" id="KW-1185">Reference proteome</keyword>
<dbReference type="Proteomes" id="UP000184476">
    <property type="component" value="Unassembled WGS sequence"/>
</dbReference>
<feature type="transmembrane region" description="Helical" evidence="1">
    <location>
        <begin position="33"/>
        <end position="51"/>
    </location>
</feature>
<proteinExistence type="predicted"/>
<name>A0A1M5ACU3_9BACL</name>
<keyword evidence="1" id="KW-0472">Membrane</keyword>
<reference evidence="2 3" key="1">
    <citation type="submission" date="2016-11" db="EMBL/GenBank/DDBJ databases">
        <authorList>
            <person name="Jaros S."/>
            <person name="Januszkiewicz K."/>
            <person name="Wedrychowicz H."/>
        </authorList>
    </citation>
    <scope>NUCLEOTIDE SEQUENCE [LARGE SCALE GENOMIC DNA]</scope>
    <source>
        <strain evidence="2 3">DSM 44666</strain>
    </source>
</reference>
<accession>A0A1M5ACU3</accession>
<keyword evidence="1" id="KW-1133">Transmembrane helix</keyword>